<feature type="region of interest" description="Disordered" evidence="1">
    <location>
        <begin position="322"/>
        <end position="341"/>
    </location>
</feature>
<keyword evidence="2" id="KW-1133">Transmembrane helix</keyword>
<comment type="caution">
    <text evidence="4">The sequence shown here is derived from an EMBL/GenBank/DDBJ whole genome shotgun (WGS) entry which is preliminary data.</text>
</comment>
<keyword evidence="2" id="KW-0812">Transmembrane</keyword>
<gene>
    <name evidence="4" type="ORF">PG991_008558</name>
</gene>
<evidence type="ECO:0000313" key="4">
    <source>
        <dbReference type="EMBL" id="KAK8015670.1"/>
    </source>
</evidence>
<reference evidence="4 5" key="1">
    <citation type="submission" date="2023-01" db="EMBL/GenBank/DDBJ databases">
        <title>Analysis of 21 Apiospora genomes using comparative genomics revels a genus with tremendous synthesis potential of carbohydrate active enzymes and secondary metabolites.</title>
        <authorList>
            <person name="Sorensen T."/>
        </authorList>
    </citation>
    <scope>NUCLEOTIDE SEQUENCE [LARGE SCALE GENOMIC DNA]</scope>
    <source>
        <strain evidence="4 5">CBS 20057</strain>
    </source>
</reference>
<feature type="transmembrane region" description="Helical" evidence="2">
    <location>
        <begin position="20"/>
        <end position="39"/>
    </location>
</feature>
<dbReference type="EMBL" id="JAQQWI010000012">
    <property type="protein sequence ID" value="KAK8015670.1"/>
    <property type="molecule type" value="Genomic_DNA"/>
</dbReference>
<evidence type="ECO:0000259" key="3">
    <source>
        <dbReference type="Pfam" id="PF18922"/>
    </source>
</evidence>
<feature type="domain" description="DUF5672" evidence="3">
    <location>
        <begin position="139"/>
        <end position="280"/>
    </location>
</feature>
<keyword evidence="5" id="KW-1185">Reference proteome</keyword>
<keyword evidence="2" id="KW-0472">Membrane</keyword>
<dbReference type="InterPro" id="IPR043729">
    <property type="entry name" value="DUF5672"/>
</dbReference>
<evidence type="ECO:0000256" key="2">
    <source>
        <dbReference type="SAM" id="Phobius"/>
    </source>
</evidence>
<proteinExistence type="predicted"/>
<evidence type="ECO:0000313" key="5">
    <source>
        <dbReference type="Proteomes" id="UP001396898"/>
    </source>
</evidence>
<evidence type="ECO:0000256" key="1">
    <source>
        <dbReference type="SAM" id="MobiDB-lite"/>
    </source>
</evidence>
<accession>A0ABR1RL56</accession>
<name>A0ABR1RL56_9PEZI</name>
<dbReference type="Proteomes" id="UP001396898">
    <property type="component" value="Unassembled WGS sequence"/>
</dbReference>
<organism evidence="4 5">
    <name type="scientific">Apiospora marii</name>
    <dbReference type="NCBI Taxonomy" id="335849"/>
    <lineage>
        <taxon>Eukaryota</taxon>
        <taxon>Fungi</taxon>
        <taxon>Dikarya</taxon>
        <taxon>Ascomycota</taxon>
        <taxon>Pezizomycotina</taxon>
        <taxon>Sordariomycetes</taxon>
        <taxon>Xylariomycetidae</taxon>
        <taxon>Amphisphaeriales</taxon>
        <taxon>Apiosporaceae</taxon>
        <taxon>Apiospora</taxon>
    </lineage>
</organism>
<dbReference type="Pfam" id="PF18922">
    <property type="entry name" value="DUF5672"/>
    <property type="match status" value="1"/>
</dbReference>
<sequence>MAASLRSSLVSLFHLNRTRILVVVSLAITWFIAGLIPHYKPKIEAHFKSRLDEARQRIPSVKIDWHPNRDGNDLRKNYNTSKVALLIEPRPLPHLVPQILHMITVVPPDWRFVFVGSNKSAISVGRSFATKHQQAIGKLDLMVLPEPWEIDSKEKVHRLLTDKRFYAEFLTGVEWLLKYEYDSILCANSNESLNEWLHWDWAGAPRTADDKFAGNGGLSLRKVSAIQRVLKIQERQNDTQPEDEWFGQRVSVLPGARVASAADGQLAVEDTYIPNPMGFHVRDGGNTLTPAVWNNHAQRKEIFAYCPELSLIMDMKLERERCSNDDKEGHLVGPTSDEDRS</sequence>
<protein>
    <recommendedName>
        <fullName evidence="3">DUF5672 domain-containing protein</fullName>
    </recommendedName>
</protein>